<dbReference type="InterPro" id="IPR036174">
    <property type="entry name" value="Znf_Sec23_Sec24_sf"/>
</dbReference>
<dbReference type="GO" id="GO:0006888">
    <property type="term" value="P:endoplasmic reticulum to Golgi vesicle-mediated transport"/>
    <property type="evidence" value="ECO:0007669"/>
    <property type="project" value="InterPro"/>
</dbReference>
<dbReference type="EMBL" id="MT144630">
    <property type="protein sequence ID" value="QJH95844.1"/>
    <property type="molecule type" value="Genomic_DNA"/>
</dbReference>
<organism evidence="1">
    <name type="scientific">viral metagenome</name>
    <dbReference type="NCBI Taxonomy" id="1070528"/>
    <lineage>
        <taxon>unclassified sequences</taxon>
        <taxon>metagenomes</taxon>
        <taxon>organismal metagenomes</taxon>
    </lineage>
</organism>
<reference evidence="1" key="1">
    <citation type="submission" date="2020-03" db="EMBL/GenBank/DDBJ databases">
        <title>The deep terrestrial virosphere.</title>
        <authorList>
            <person name="Holmfeldt K."/>
            <person name="Nilsson E."/>
            <person name="Simone D."/>
            <person name="Lopez-Fernandez M."/>
            <person name="Wu X."/>
            <person name="de Brujin I."/>
            <person name="Lundin D."/>
            <person name="Andersson A."/>
            <person name="Bertilsson S."/>
            <person name="Dopson M."/>
        </authorList>
    </citation>
    <scope>NUCLEOTIDE SEQUENCE</scope>
    <source>
        <strain evidence="1">TM448B00540</strain>
    </source>
</reference>
<dbReference type="SUPFAM" id="SSF82919">
    <property type="entry name" value="Zn-finger domain of Sec23/24"/>
    <property type="match status" value="1"/>
</dbReference>
<dbReference type="GO" id="GO:0030127">
    <property type="term" value="C:COPII vesicle coat"/>
    <property type="evidence" value="ECO:0007669"/>
    <property type="project" value="InterPro"/>
</dbReference>
<proteinExistence type="predicted"/>
<accession>A0A6M3XDA1</accession>
<dbReference type="GO" id="GO:0006886">
    <property type="term" value="P:intracellular protein transport"/>
    <property type="evidence" value="ECO:0007669"/>
    <property type="project" value="InterPro"/>
</dbReference>
<protein>
    <submittedName>
        <fullName evidence="1">Uncharacterized protein</fullName>
    </submittedName>
</protein>
<sequence>MSEWTKHKGIRIYIQHTHNGRNELVSWMQKRCSSCGRFLNKYAHNNTCSKCSHKNHLEYSRILSFVKYHINDLNIGDAF</sequence>
<name>A0A6M3XDA1_9ZZZZ</name>
<gene>
    <name evidence="1" type="ORF">TM448B00540_0034</name>
</gene>
<dbReference type="GO" id="GO:0008270">
    <property type="term" value="F:zinc ion binding"/>
    <property type="evidence" value="ECO:0007669"/>
    <property type="project" value="InterPro"/>
</dbReference>
<dbReference type="AlphaFoldDB" id="A0A6M3XDA1"/>
<evidence type="ECO:0000313" key="1">
    <source>
        <dbReference type="EMBL" id="QJH95844.1"/>
    </source>
</evidence>